<feature type="compositionally biased region" description="Polar residues" evidence="1">
    <location>
        <begin position="226"/>
        <end position="239"/>
    </location>
</feature>
<feature type="compositionally biased region" description="Basic and acidic residues" evidence="1">
    <location>
        <begin position="349"/>
        <end position="367"/>
    </location>
</feature>
<feature type="compositionally biased region" description="Basic and acidic residues" evidence="1">
    <location>
        <begin position="331"/>
        <end position="340"/>
    </location>
</feature>
<feature type="compositionally biased region" description="Acidic residues" evidence="1">
    <location>
        <begin position="246"/>
        <end position="263"/>
    </location>
</feature>
<dbReference type="OrthoDB" id="10298926at2759"/>
<keyword evidence="4" id="KW-1185">Reference proteome</keyword>
<dbReference type="Pfam" id="PF08241">
    <property type="entry name" value="Methyltransf_11"/>
    <property type="match status" value="1"/>
</dbReference>
<dbReference type="EMBL" id="LSRX01000538">
    <property type="protein sequence ID" value="OLP94545.1"/>
    <property type="molecule type" value="Genomic_DNA"/>
</dbReference>
<dbReference type="Proteomes" id="UP000186817">
    <property type="component" value="Unassembled WGS sequence"/>
</dbReference>
<dbReference type="GO" id="GO:0008757">
    <property type="term" value="F:S-adenosylmethionine-dependent methyltransferase activity"/>
    <property type="evidence" value="ECO:0007669"/>
    <property type="project" value="InterPro"/>
</dbReference>
<gene>
    <name evidence="3" type="ORF">AK812_SmicGene23457</name>
</gene>
<accession>A0A1Q9DH94</accession>
<name>A0A1Q9DH94_SYMMI</name>
<evidence type="ECO:0000259" key="2">
    <source>
        <dbReference type="Pfam" id="PF08241"/>
    </source>
</evidence>
<feature type="compositionally biased region" description="Gly residues" evidence="1">
    <location>
        <begin position="459"/>
        <end position="468"/>
    </location>
</feature>
<reference evidence="3 4" key="1">
    <citation type="submission" date="2016-02" db="EMBL/GenBank/DDBJ databases">
        <title>Genome analysis of coral dinoflagellate symbionts highlights evolutionary adaptations to a symbiotic lifestyle.</title>
        <authorList>
            <person name="Aranda M."/>
            <person name="Li Y."/>
            <person name="Liew Y.J."/>
            <person name="Baumgarten S."/>
            <person name="Simakov O."/>
            <person name="Wilson M."/>
            <person name="Piel J."/>
            <person name="Ashoor H."/>
            <person name="Bougouffa S."/>
            <person name="Bajic V.B."/>
            <person name="Ryu T."/>
            <person name="Ravasi T."/>
            <person name="Bayer T."/>
            <person name="Micklem G."/>
            <person name="Kim H."/>
            <person name="Bhak J."/>
            <person name="Lajeunesse T.C."/>
            <person name="Voolstra C.R."/>
        </authorList>
    </citation>
    <scope>NUCLEOTIDE SEQUENCE [LARGE SCALE GENOMIC DNA]</scope>
    <source>
        <strain evidence="3 4">CCMP2467</strain>
    </source>
</reference>
<dbReference type="InterPro" id="IPR029063">
    <property type="entry name" value="SAM-dependent_MTases_sf"/>
</dbReference>
<feature type="region of interest" description="Disordered" evidence="1">
    <location>
        <begin position="1820"/>
        <end position="1842"/>
    </location>
</feature>
<evidence type="ECO:0000313" key="4">
    <source>
        <dbReference type="Proteomes" id="UP000186817"/>
    </source>
</evidence>
<feature type="compositionally biased region" description="Low complexity" evidence="1">
    <location>
        <begin position="192"/>
        <end position="217"/>
    </location>
</feature>
<feature type="domain" description="Methyltransferase type 11" evidence="2">
    <location>
        <begin position="1"/>
        <end position="65"/>
    </location>
</feature>
<evidence type="ECO:0000313" key="3">
    <source>
        <dbReference type="EMBL" id="OLP94545.1"/>
    </source>
</evidence>
<comment type="caution">
    <text evidence="3">The sequence shown here is derived from an EMBL/GenBank/DDBJ whole genome shotgun (WGS) entry which is preliminary data.</text>
</comment>
<feature type="compositionally biased region" description="Basic and acidic residues" evidence="1">
    <location>
        <begin position="267"/>
        <end position="323"/>
    </location>
</feature>
<dbReference type="InterPro" id="IPR013216">
    <property type="entry name" value="Methyltransf_11"/>
</dbReference>
<proteinExistence type="predicted"/>
<feature type="region of interest" description="Disordered" evidence="1">
    <location>
        <begin position="428"/>
        <end position="481"/>
    </location>
</feature>
<sequence>MIEKAREKEIYDDLHCRDLVAHLRRQADSTCDLIIATDVVMYLYSIAPFIAEAERVLSAGGILAFSTESASEDEAPTGVVERASERFAHTRKLILELAAHFTAEEVKEVDVRLDGSAGPIKGDIFLLRLQAGLVEMAGGLAEAILDYGGQHQYKQLALRLGRTRFLEKAVRRGIAGKGVSSFLLHSEANTHQSPGGQQQPQQQQQQQPQAPQESQPATAGNEPAAPSSSQAGANGSKPRNAQGQDAQDDQEEEEDGGDDDEVADAVPEPKKPAETAKEAAFKDALKKHKEQVLKDEEQRKEEEELKEKAKKRLEMERKAKDMLKALPPIPEDGHANHRSWEAQLSASDVKQELQASREMDALRSKQHADPGALLAKDLRGAFLTYLGSNSPHHLASASARASAGEEADMAHHQSWEAKLTAEDMKNQMLSSRERDSLASSAVGSADANKTLRERDEGVSGAGGKGKNIGDGDAEDKVEVGSSGGSGTLLPLIHQVGQSIGLNDVLKNSVESFNLAFRQSPYPKFFCGKEGETTRELEETDHPALYFSFPVRNVSITLTNLGKLGKGPEEVVWDAEFSSRKDFKGVVGNMRPTGGTKPRYKPPCFPSKTKYRMQLRVISEDEGEAAGHPVDMHIPVSSKPLNVGPDMRTSKALNLNSEINSISKTTTTLMARCLNPHTVLELHSHNLQQPGTVTIPSDIMRITPIIKGTNTPTKAAIADSITGLEGVLVSDYGSSSIWALNPSESRARDQLLDLWDRSGEYNLRFQELKRAGALPNSPAECPRKWVLSKLEKFTDDQLRAPCRARSRWAHGCALDLAPFAVFGDRLGLDIPLADTKEYVMGKVGRRDLDACCSNPSLWLKRDVADCWALDLCFASPWASGPLRRPFDASWCSWVKAVITIRWPGQLVRRAAAQLEAAVPEDEELAEEEAAPAKKRRRLVQQPAGSWLRAFGLWRDQDDDASSNCSGVKESRQLRFGGPWITAATDPEAWNSYSIEVGTVLGRLDKIETAKGQWAEMTFLSVSDDHLLWWLNSGPGKDANWEFEVHFCKSGERSCRQGRRGRNLDFQTDKFRNVPLGHLAEHRIEWVKKSPCKKYVDEEVTRMSGERPTGQNEAHPDAGQGLVFDEAGLSAAEAEDPALKNLSELEKELARQRKRARNGKQLTTMVEVLDPPKGGGRWFGQEVARDPKALEVSSGSSDNESVFRDGPSFGNGTSLQLQLQEYALKCPGRRKGILAADTLVQRLKDFDPPTDEEAPDTGFLNFEIGELGTCDDDGLPTRSADLSMKGVQQPREAAPERRALLLFRGPTPAIQRPFAHHPALVQTGQVAMTEDNVEWVRMFVAVADEDVPLDKKGLITSGDTLLYIGQMTGVMAEKDSYLVLDSEDLESAFNLSGDRQRVQLDGKGRFRSCFPPLYSVLQEVYGVMDWGRDGAEIILRVSVLDEVLCFAALLPLAETDLTSSISPTISCTDASPSGGGASVATVLKDKSRALQANQHVWAGASARVLANAGGEWQWFTFSHCCHGGDREADRCAQLKFLARGPPQPECEGHPEVPKQSPSCDIENQDEYPWSFCLAFIEGVHDELSARYTEPFGFKAMSPEGLKHYQLKGATRGLQDDLAVDWTVSQTIKLLETMNTQEEAQHLRKEPQHINILELTVFLTELRRRNLNRRDHLRFLEITDRLPHTMLQLDDVLAESINHLFQVPSAPPDLSTLLEELATRSLAMPHHALVLVGGQGFGCSGSTVNRFDLALLVLLGFAFFLRTMELVTLRFSHARRHARLFPDQGPDRSIDEDAEFEVQLLDRNDPLIQERLKDAENHYDGVRSGDSFGSGTSGSGLPGAVSGPANQDKIGKMLKELMKFEKLGPYIAAVPADVAILAPSRRPAPRTARPSYLHFL</sequence>
<dbReference type="Gene3D" id="3.40.50.150">
    <property type="entry name" value="Vaccinia Virus protein VP39"/>
    <property type="match status" value="1"/>
</dbReference>
<dbReference type="SUPFAM" id="SSF53335">
    <property type="entry name" value="S-adenosyl-L-methionine-dependent methyltransferases"/>
    <property type="match status" value="1"/>
</dbReference>
<evidence type="ECO:0000256" key="1">
    <source>
        <dbReference type="SAM" id="MobiDB-lite"/>
    </source>
</evidence>
<feature type="region of interest" description="Disordered" evidence="1">
    <location>
        <begin position="188"/>
        <end position="367"/>
    </location>
</feature>
<organism evidence="3 4">
    <name type="scientific">Symbiodinium microadriaticum</name>
    <name type="common">Dinoflagellate</name>
    <name type="synonym">Zooxanthella microadriatica</name>
    <dbReference type="NCBI Taxonomy" id="2951"/>
    <lineage>
        <taxon>Eukaryota</taxon>
        <taxon>Sar</taxon>
        <taxon>Alveolata</taxon>
        <taxon>Dinophyceae</taxon>
        <taxon>Suessiales</taxon>
        <taxon>Symbiodiniaceae</taxon>
        <taxon>Symbiodinium</taxon>
    </lineage>
</organism>
<protein>
    <recommendedName>
        <fullName evidence="2">Methyltransferase type 11 domain-containing protein</fullName>
    </recommendedName>
</protein>